<keyword evidence="4" id="KW-1185">Reference proteome</keyword>
<dbReference type="Proteomes" id="UP000622317">
    <property type="component" value="Unassembled WGS sequence"/>
</dbReference>
<keyword evidence="2" id="KW-1133">Transmembrane helix</keyword>
<evidence type="ECO:0000313" key="4">
    <source>
        <dbReference type="Proteomes" id="UP000622317"/>
    </source>
</evidence>
<organism evidence="3 4">
    <name type="scientific">Pelagicoccus enzymogenes</name>
    <dbReference type="NCBI Taxonomy" id="2773457"/>
    <lineage>
        <taxon>Bacteria</taxon>
        <taxon>Pseudomonadati</taxon>
        <taxon>Verrucomicrobiota</taxon>
        <taxon>Opitutia</taxon>
        <taxon>Puniceicoccales</taxon>
        <taxon>Pelagicoccaceae</taxon>
        <taxon>Pelagicoccus</taxon>
    </lineage>
</organism>
<keyword evidence="2" id="KW-0472">Membrane</keyword>
<proteinExistence type="predicted"/>
<evidence type="ECO:0000256" key="2">
    <source>
        <dbReference type="SAM" id="Phobius"/>
    </source>
</evidence>
<name>A0A927F8S7_9BACT</name>
<sequence>MSPHNDPDWEVVDELPGEKKPSSQPGRLVTFLKSKTLWIGLLAGAALVILVPVFRVMLQNLVRAWWIWVGLALYWIWRRMKKNAAAAQRRR</sequence>
<evidence type="ECO:0000256" key="1">
    <source>
        <dbReference type="SAM" id="MobiDB-lite"/>
    </source>
</evidence>
<dbReference type="AlphaFoldDB" id="A0A927F8S7"/>
<dbReference type="RefSeq" id="WP_191617075.1">
    <property type="nucleotide sequence ID" value="NZ_JACYFG010000024.1"/>
</dbReference>
<comment type="caution">
    <text evidence="3">The sequence shown here is derived from an EMBL/GenBank/DDBJ whole genome shotgun (WGS) entry which is preliminary data.</text>
</comment>
<evidence type="ECO:0000313" key="3">
    <source>
        <dbReference type="EMBL" id="MBD5779944.1"/>
    </source>
</evidence>
<protein>
    <submittedName>
        <fullName evidence="3">Uncharacterized protein</fullName>
    </submittedName>
</protein>
<accession>A0A927F8S7</accession>
<feature type="transmembrane region" description="Helical" evidence="2">
    <location>
        <begin position="37"/>
        <end position="58"/>
    </location>
</feature>
<dbReference type="EMBL" id="JACYFG010000024">
    <property type="protein sequence ID" value="MBD5779944.1"/>
    <property type="molecule type" value="Genomic_DNA"/>
</dbReference>
<keyword evidence="2" id="KW-0812">Transmembrane</keyword>
<gene>
    <name evidence="3" type="ORF">IEN85_10635</name>
</gene>
<feature type="region of interest" description="Disordered" evidence="1">
    <location>
        <begin position="1"/>
        <end position="25"/>
    </location>
</feature>
<feature type="transmembrane region" description="Helical" evidence="2">
    <location>
        <begin position="64"/>
        <end position="80"/>
    </location>
</feature>
<reference evidence="3" key="1">
    <citation type="submission" date="2020-09" db="EMBL/GenBank/DDBJ databases">
        <title>Pelagicoccus enzymogenes sp. nov. with an EPS production, isolated from marine sediment.</title>
        <authorList>
            <person name="Feng X."/>
        </authorList>
    </citation>
    <scope>NUCLEOTIDE SEQUENCE</scope>
    <source>
        <strain evidence="3">NFK12</strain>
    </source>
</reference>